<protein>
    <submittedName>
        <fullName evidence="10">Uncharacterized protein</fullName>
    </submittedName>
</protein>
<dbReference type="EMBL" id="JAKZEL010000024">
    <property type="protein sequence ID" value="KAI4530776.1"/>
    <property type="molecule type" value="Genomic_DNA"/>
</dbReference>
<comment type="subcellular location">
    <subcellularLocation>
        <location evidence="1">Cell membrane</location>
        <topology evidence="1">Lipid-anchor</topology>
        <topology evidence="1">GPI-anchor</topology>
    </subcellularLocation>
</comment>
<accession>A0AAD4TQA9</accession>
<gene>
    <name evidence="10" type="ORF">MG293_018634</name>
</gene>
<comment type="similarity">
    <text evidence="2">Belongs to the neuritin family.</text>
</comment>
<comment type="caution">
    <text evidence="10">The sequence shown here is derived from an EMBL/GenBank/DDBJ whole genome shotgun (WGS) entry which is preliminary data.</text>
</comment>
<evidence type="ECO:0000313" key="10">
    <source>
        <dbReference type="EMBL" id="KAI4530776.1"/>
    </source>
</evidence>
<evidence type="ECO:0000256" key="6">
    <source>
        <dbReference type="ARBA" id="ARBA00023136"/>
    </source>
</evidence>
<keyword evidence="5 9" id="KW-0732">Signal</keyword>
<sequence length="345" mass="37673">MGLKLNGRYISLILAVQIAYLVQAVRAAGKCDAVFKGFSDCLLKLGDSMANYPQGLDDKTNIKTVCTCKSLLFLQEFRRQARELLVFVPVTHRPAQIRAGTEDIRSDTPGLKERFGGSKPDLCNFTAQEKSLELTLGMRPPITMEELGETYQRGTELFSMCTDEDPKGRPAAAHPVEAPEMDVLWSPHTHGYWSLRVSAELQHDRPSSLHLVTQPSIPVVVSTRRMLKTVSPDNGVYMAGDCFLGFPKLMKLRKLPETVKMAKPLYVSLDSYDNDGAVATSLLGTEGSHGSCPFGSIPHQPSGNLGPGMCSPPSGAGCALPPSLWGFHNCFPDIWLGKLTNGFAF</sequence>
<dbReference type="AlphaFoldDB" id="A0AAD4TQA9"/>
<keyword evidence="7" id="KW-0325">Glycoprotein</keyword>
<feature type="chain" id="PRO_5041990451" evidence="9">
    <location>
        <begin position="28"/>
        <end position="345"/>
    </location>
</feature>
<evidence type="ECO:0000256" key="2">
    <source>
        <dbReference type="ARBA" id="ARBA00008377"/>
    </source>
</evidence>
<evidence type="ECO:0000256" key="4">
    <source>
        <dbReference type="ARBA" id="ARBA00022622"/>
    </source>
</evidence>
<keyword evidence="8" id="KW-0449">Lipoprotein</keyword>
<feature type="signal peptide" evidence="9">
    <location>
        <begin position="1"/>
        <end position="27"/>
    </location>
</feature>
<name>A0AAD4TQA9_OVIAM</name>
<evidence type="ECO:0000256" key="3">
    <source>
        <dbReference type="ARBA" id="ARBA00022475"/>
    </source>
</evidence>
<dbReference type="GO" id="GO:0005886">
    <property type="term" value="C:plasma membrane"/>
    <property type="evidence" value="ECO:0007669"/>
    <property type="project" value="UniProtKB-SubCell"/>
</dbReference>
<evidence type="ECO:0000313" key="11">
    <source>
        <dbReference type="Proteomes" id="UP001214576"/>
    </source>
</evidence>
<evidence type="ECO:0000256" key="9">
    <source>
        <dbReference type="SAM" id="SignalP"/>
    </source>
</evidence>
<evidence type="ECO:0000256" key="7">
    <source>
        <dbReference type="ARBA" id="ARBA00023180"/>
    </source>
</evidence>
<dbReference type="InterPro" id="IPR026144">
    <property type="entry name" value="Neuritin_fam"/>
</dbReference>
<evidence type="ECO:0000256" key="8">
    <source>
        <dbReference type="ARBA" id="ARBA00023288"/>
    </source>
</evidence>
<evidence type="ECO:0000256" key="1">
    <source>
        <dbReference type="ARBA" id="ARBA00004609"/>
    </source>
</evidence>
<reference evidence="10" key="1">
    <citation type="submission" date="2022-03" db="EMBL/GenBank/DDBJ databases">
        <title>Genomic analyses of argali, domestic sheep and their hybrids provide insights into chromosomal evolution, heterosis and genetic basis of agronomic traits.</title>
        <authorList>
            <person name="Li M."/>
        </authorList>
    </citation>
    <scope>NUCLEOTIDE SEQUENCE</scope>
    <source>
        <strain evidence="10">CAU-MHL-2022a</strain>
        <tissue evidence="10">Skin</tissue>
    </source>
</reference>
<keyword evidence="11" id="KW-1185">Reference proteome</keyword>
<organism evidence="10 11">
    <name type="scientific">Ovis ammon polii</name>
    <dbReference type="NCBI Taxonomy" id="230172"/>
    <lineage>
        <taxon>Eukaryota</taxon>
        <taxon>Metazoa</taxon>
        <taxon>Chordata</taxon>
        <taxon>Craniata</taxon>
        <taxon>Vertebrata</taxon>
        <taxon>Euteleostomi</taxon>
        <taxon>Mammalia</taxon>
        <taxon>Eutheria</taxon>
        <taxon>Laurasiatheria</taxon>
        <taxon>Artiodactyla</taxon>
        <taxon>Ruminantia</taxon>
        <taxon>Pecora</taxon>
        <taxon>Bovidae</taxon>
        <taxon>Caprinae</taxon>
        <taxon>Ovis</taxon>
    </lineage>
</organism>
<evidence type="ECO:0000256" key="5">
    <source>
        <dbReference type="ARBA" id="ARBA00022729"/>
    </source>
</evidence>
<dbReference type="Proteomes" id="UP001214576">
    <property type="component" value="Unassembled WGS sequence"/>
</dbReference>
<keyword evidence="6" id="KW-0472">Membrane</keyword>
<dbReference type="GO" id="GO:0098552">
    <property type="term" value="C:side of membrane"/>
    <property type="evidence" value="ECO:0007669"/>
    <property type="project" value="UniProtKB-KW"/>
</dbReference>
<keyword evidence="4" id="KW-0336">GPI-anchor</keyword>
<dbReference type="PANTHER" id="PTHR15902:SF1">
    <property type="entry name" value="NEURITIN"/>
    <property type="match status" value="1"/>
</dbReference>
<keyword evidence="3" id="KW-1003">Cell membrane</keyword>
<dbReference type="GO" id="GO:1990138">
    <property type="term" value="P:neuron projection extension"/>
    <property type="evidence" value="ECO:0007669"/>
    <property type="project" value="TreeGrafter"/>
</dbReference>
<dbReference type="PANTHER" id="PTHR15902">
    <property type="entry name" value="NEURITIN-RELATED"/>
    <property type="match status" value="1"/>
</dbReference>
<dbReference type="Pfam" id="PF15056">
    <property type="entry name" value="NRN1"/>
    <property type="match status" value="1"/>
</dbReference>
<proteinExistence type="inferred from homology"/>